<feature type="transmembrane region" description="Helical" evidence="8">
    <location>
        <begin position="12"/>
        <end position="31"/>
    </location>
</feature>
<dbReference type="InterPro" id="IPR013517">
    <property type="entry name" value="FG-GAP"/>
</dbReference>
<dbReference type="SUPFAM" id="SSF69318">
    <property type="entry name" value="Integrin alpha N-terminal domain"/>
    <property type="match status" value="1"/>
</dbReference>
<evidence type="ECO:0000256" key="7">
    <source>
        <dbReference type="ARBA" id="ARBA00023136"/>
    </source>
</evidence>
<dbReference type="PANTHER" id="PTHR16026">
    <property type="entry name" value="CARTILAGE ACIDIC PROTEIN 1"/>
    <property type="match status" value="1"/>
</dbReference>
<feature type="transmembrane region" description="Helical" evidence="8">
    <location>
        <begin position="84"/>
        <end position="102"/>
    </location>
</feature>
<organism evidence="10 11">
    <name type="scientific">Pseudophaeobacter arcticus</name>
    <dbReference type="NCBI Taxonomy" id="385492"/>
    <lineage>
        <taxon>Bacteria</taxon>
        <taxon>Pseudomonadati</taxon>
        <taxon>Pseudomonadota</taxon>
        <taxon>Alphaproteobacteria</taxon>
        <taxon>Rhodobacterales</taxon>
        <taxon>Paracoccaceae</taxon>
        <taxon>Pseudophaeobacter</taxon>
    </lineage>
</organism>
<keyword evidence="6 8" id="KW-1133">Transmembrane helix</keyword>
<dbReference type="RefSeq" id="WP_353401827.1">
    <property type="nucleotide sequence ID" value="NZ_BAABWU010000017.1"/>
</dbReference>
<evidence type="ECO:0000256" key="2">
    <source>
        <dbReference type="ARBA" id="ARBA00006386"/>
    </source>
</evidence>
<dbReference type="Pfam" id="PF13517">
    <property type="entry name" value="FG-GAP_3"/>
    <property type="match status" value="3"/>
</dbReference>
<feature type="transmembrane region" description="Helical" evidence="8">
    <location>
        <begin position="258"/>
        <end position="281"/>
    </location>
</feature>
<dbReference type="Proteomes" id="UP001441944">
    <property type="component" value="Unassembled WGS sequence"/>
</dbReference>
<evidence type="ECO:0000256" key="4">
    <source>
        <dbReference type="ARBA" id="ARBA00022692"/>
    </source>
</evidence>
<comment type="similarity">
    <text evidence="2">Belongs to the UPF0718 family.</text>
</comment>
<evidence type="ECO:0000259" key="9">
    <source>
        <dbReference type="Pfam" id="PF07593"/>
    </source>
</evidence>
<dbReference type="InterPro" id="IPR028994">
    <property type="entry name" value="Integrin_alpha_N"/>
</dbReference>
<evidence type="ECO:0000256" key="6">
    <source>
        <dbReference type="ARBA" id="ARBA00022989"/>
    </source>
</evidence>
<comment type="subcellular location">
    <subcellularLocation>
        <location evidence="1">Cell membrane</location>
        <topology evidence="1">Multi-pass membrane protein</topology>
    </subcellularLocation>
</comment>
<proteinExistence type="inferred from homology"/>
<comment type="caution">
    <text evidence="10">The sequence shown here is derived from an EMBL/GenBank/DDBJ whole genome shotgun (WGS) entry which is preliminary data.</text>
</comment>
<feature type="transmembrane region" description="Helical" evidence="8">
    <location>
        <begin position="293"/>
        <end position="322"/>
    </location>
</feature>
<dbReference type="InterPro" id="IPR011519">
    <property type="entry name" value="UnbV_ASPIC"/>
</dbReference>
<dbReference type="PANTHER" id="PTHR16026:SF0">
    <property type="entry name" value="CARTILAGE ACIDIC PROTEIN 1"/>
    <property type="match status" value="1"/>
</dbReference>
<dbReference type="InterPro" id="IPR027039">
    <property type="entry name" value="Crtac1"/>
</dbReference>
<evidence type="ECO:0000256" key="3">
    <source>
        <dbReference type="ARBA" id="ARBA00022475"/>
    </source>
</evidence>
<evidence type="ECO:0000313" key="11">
    <source>
        <dbReference type="Proteomes" id="UP001441944"/>
    </source>
</evidence>
<feature type="transmembrane region" description="Helical" evidence="8">
    <location>
        <begin position="329"/>
        <end position="348"/>
    </location>
</feature>
<accession>A0ABQ0AQG1</accession>
<feature type="domain" description="ASPIC/UnbV" evidence="9">
    <location>
        <begin position="988"/>
        <end position="1053"/>
    </location>
</feature>
<keyword evidence="5" id="KW-0732">Signal</keyword>
<evidence type="ECO:0000256" key="8">
    <source>
        <dbReference type="SAM" id="Phobius"/>
    </source>
</evidence>
<evidence type="ECO:0000313" key="10">
    <source>
        <dbReference type="EMBL" id="GAA6198004.1"/>
    </source>
</evidence>
<evidence type="ECO:0000256" key="5">
    <source>
        <dbReference type="ARBA" id="ARBA00022729"/>
    </source>
</evidence>
<dbReference type="InterPro" id="IPR005524">
    <property type="entry name" value="DUF318"/>
</dbReference>
<name>A0ABQ0AQG1_9RHOB</name>
<reference evidence="10 11" key="1">
    <citation type="submission" date="2024-04" db="EMBL/GenBank/DDBJ databases">
        <title>Draft genome sequence of Pseudophaeobacter arcticus NBRC 116598.</title>
        <authorList>
            <person name="Miyakawa T."/>
            <person name="Kusuya Y."/>
            <person name="Miura T."/>
        </authorList>
    </citation>
    <scope>NUCLEOTIDE SEQUENCE [LARGE SCALE GENOMIC DNA]</scope>
    <source>
        <strain evidence="10 11">SU-CL00105</strain>
    </source>
</reference>
<keyword evidence="7 8" id="KW-0472">Membrane</keyword>
<protein>
    <recommendedName>
        <fullName evidence="9">ASPIC/UnbV domain-containing protein</fullName>
    </recommendedName>
</protein>
<feature type="transmembrane region" description="Helical" evidence="8">
    <location>
        <begin position="114"/>
        <end position="140"/>
    </location>
</feature>
<keyword evidence="11" id="KW-1185">Reference proteome</keyword>
<dbReference type="Pfam" id="PF07593">
    <property type="entry name" value="UnbV_ASPIC"/>
    <property type="match status" value="1"/>
</dbReference>
<sequence>MLLIRALTSHKPLVLSLLILGTLAYLFWTGSRYPALNEKLMMSGAIQLEDPLSFEAKYPLTEAMSIPERVFYSTLNWINTNKKGMTFGILFAAAFMTTLGYLRRRSLASGFANSVLGLFLGAPLGVCANCAAPIGCGLYASGMRAETALSAMVASPTLNFVVLTMLLALVPFYMVVIKVALSLVVILAVVPLLCRLLPVPQQAEVSAATASVPPSWSAAELAAGDLEAGNLEAGAPHREGLIRALGEVIKAYLGNLWYIVRMTVPLMLAAGFLGALVGTLLPSEMITTLPFGLGILLLVALVGLFMPVPIGFDVVMCGVLIASGLAQGYVMALLMTLGSFSIYSFFIINQMLGLRIAALLGAAIASLGILAGLGAQSYHNWQSQRALEMLLQSAAPQAVQPAATGSPSAGLSDSLFWSAAQAATLDADPLPQVTSVDASADASAIQITTTPFAPRSAAAETLFTRAEAREFGIDKPLEFSMRDMWPPFWEGRSLSSGDIDGDGDIDLAVASTEAGLYLYSNDGQGQFSRVVLDLGPLADLQVFNAVLVDIDNDGWLDLFLASYLKGNFWWRNHGGAFGATPLSPVQNQAETPLSMALSFADLDGDGYLDLGLGNWAAGWYRRIPGEESRNRVVFNPDGALSGQSFRELPGIPGETLSLLFSDFDGDGAQDLIVGNDFDIPDYFYRGDGQGGLQMVTQPEGLIPHTTTTTMAVKVADLFNDTRPEIYLAQIAGRSSGVSERLKMQPLALYCDAIQDAQARATCQQNMAIKDWYKSGNRFDPSYAGRCQTLTSRNRDVCKAMLIKDLAIQKRDASLCTLIPAPQVVPRAYCDLHFKPSRQPLAEEIALSHPQILRANVLLDWQGTAYADTAAAHGLEVGGWSWDTKVADFDQDGWQDLYIVNGTWVPNEVSPSNLFFHNTGDGSFREASAEMGLEDYLMTAAATQFDMDGDGDLDLLAHPVNGPLTLWRNNGQQPGLVVQLEDHRGNRAAIGARVTLEMAPGSAMGATQTREIQLGGGFMSFDAARVHFGLGQSGAAQGLRIRWPDGEETHLQGPLVPGQLYHIRRLSAQ</sequence>
<keyword evidence="4 8" id="KW-0812">Transmembrane</keyword>
<feature type="transmembrane region" description="Helical" evidence="8">
    <location>
        <begin position="160"/>
        <end position="193"/>
    </location>
</feature>
<dbReference type="Gene3D" id="2.130.10.130">
    <property type="entry name" value="Integrin alpha, N-terminal"/>
    <property type="match status" value="3"/>
</dbReference>
<dbReference type="Pfam" id="PF03773">
    <property type="entry name" value="ArsP_1"/>
    <property type="match status" value="1"/>
</dbReference>
<keyword evidence="3" id="KW-1003">Cell membrane</keyword>
<gene>
    <name evidence="10" type="ORF">NBRC116598_34490</name>
</gene>
<evidence type="ECO:0000256" key="1">
    <source>
        <dbReference type="ARBA" id="ARBA00004651"/>
    </source>
</evidence>
<feature type="transmembrane region" description="Helical" evidence="8">
    <location>
        <begin position="354"/>
        <end position="375"/>
    </location>
</feature>
<dbReference type="EMBL" id="BAABWU010000017">
    <property type="protein sequence ID" value="GAA6198004.1"/>
    <property type="molecule type" value="Genomic_DNA"/>
</dbReference>